<gene>
    <name evidence="3" type="ORF">SAMN04487954_1037</name>
</gene>
<accession>A0A1G8QVX1</accession>
<organism evidence="3 4">
    <name type="scientific">Billgrantia gudaonensis</name>
    <dbReference type="NCBI Taxonomy" id="376427"/>
    <lineage>
        <taxon>Bacteria</taxon>
        <taxon>Pseudomonadati</taxon>
        <taxon>Pseudomonadota</taxon>
        <taxon>Gammaproteobacteria</taxon>
        <taxon>Oceanospirillales</taxon>
        <taxon>Halomonadaceae</taxon>
        <taxon>Billgrantia</taxon>
    </lineage>
</organism>
<keyword evidence="1" id="KW-0732">Signal</keyword>
<dbReference type="PROSITE" id="PS51208">
    <property type="entry name" value="AUTOTRANSPORTER"/>
    <property type="match status" value="1"/>
</dbReference>
<proteinExistence type="predicted"/>
<reference evidence="3 4" key="1">
    <citation type="submission" date="2016-10" db="EMBL/GenBank/DDBJ databases">
        <authorList>
            <person name="de Groot N.N."/>
        </authorList>
    </citation>
    <scope>NUCLEOTIDE SEQUENCE [LARGE SCALE GENOMIC DNA]</scope>
    <source>
        <strain evidence="3 4">CGMCC 1.6133</strain>
    </source>
</reference>
<name>A0A1G8QVX1_9GAMM</name>
<evidence type="ECO:0000313" key="4">
    <source>
        <dbReference type="Proteomes" id="UP000198525"/>
    </source>
</evidence>
<sequence length="627" mass="66895">MTTLTPRFRPALLAAACAALPVAAHADVLTEFTLEDDHTFEGGLSINWDEISRANLDNGDIASGSYDFNFIAQELDVQASGEYLMGQSRAPVDTAMMIYRGVFDPERPGDGFVTGNDDYTSQVDGSDIGGDLQAQGLEPEECGRSARLCPALNLELDGGQRYTVVISTYSPGSELGYPLSFFVFGPGSVVVVGEEGVFEVPVEGSRNQSGGAYLDRVVSELGLSDPDSPVLDALAAQAGLNEVQRARFVESMSSSVSRGGVRDASVSANRSMLNTLGKRFASTGMGGQMGSNLELASTLAGQTAQQQRENWASLGAAELDASVMRYGDHESVEGLLGMASQLSYQGESAAGRMSSWAEGYVSKGSGDDYDFRSYGAMLGMDRWLSDSTLAGVFVGVGRGRVKGDDAANARTEIDSVNVGAYTAWRRDAVILDATLMAGFGDNEHRREIAGATTEVVEGSNRSEDVTLALGASYVIEMDEGWELVPNARLMHSWLHQTDYEERGNSALTMEYGSQRQEVWRTSLGVDAGYVVRRRDDSVIHLTGGLAWGMRNQSGGGTRAALSADAGAGSFVVTPDDRTVHSADVSSGLSWERELPGQASVAISGQYEGSFADRETEHGARLAVAYRW</sequence>
<keyword evidence="4" id="KW-1185">Reference proteome</keyword>
<protein>
    <submittedName>
        <fullName evidence="3">Autotransporter beta-domain-containing protein</fullName>
    </submittedName>
</protein>
<evidence type="ECO:0000259" key="2">
    <source>
        <dbReference type="PROSITE" id="PS51208"/>
    </source>
</evidence>
<dbReference type="STRING" id="376427.SAMN04487954_1037"/>
<dbReference type="Pfam" id="PF03797">
    <property type="entry name" value="Autotransporter"/>
    <property type="match status" value="1"/>
</dbReference>
<evidence type="ECO:0000256" key="1">
    <source>
        <dbReference type="SAM" id="SignalP"/>
    </source>
</evidence>
<dbReference type="AlphaFoldDB" id="A0A1G8QVX1"/>
<feature type="chain" id="PRO_5011764363" evidence="1">
    <location>
        <begin position="27"/>
        <end position="627"/>
    </location>
</feature>
<dbReference type="OrthoDB" id="9780507at2"/>
<dbReference type="InterPro" id="IPR005546">
    <property type="entry name" value="Autotransporte_beta"/>
</dbReference>
<dbReference type="EMBL" id="FNES01000003">
    <property type="protein sequence ID" value="SDJ08838.1"/>
    <property type="molecule type" value="Genomic_DNA"/>
</dbReference>
<feature type="domain" description="Autotransporter" evidence="2">
    <location>
        <begin position="348"/>
        <end position="627"/>
    </location>
</feature>
<dbReference type="InterPro" id="IPR036709">
    <property type="entry name" value="Autotransporte_beta_dom_sf"/>
</dbReference>
<feature type="signal peptide" evidence="1">
    <location>
        <begin position="1"/>
        <end position="26"/>
    </location>
</feature>
<evidence type="ECO:0000313" key="3">
    <source>
        <dbReference type="EMBL" id="SDJ08838.1"/>
    </source>
</evidence>
<dbReference type="SMART" id="SM00869">
    <property type="entry name" value="Autotransporter"/>
    <property type="match status" value="1"/>
</dbReference>
<dbReference type="Gene3D" id="2.40.128.130">
    <property type="entry name" value="Autotransporter beta-domain"/>
    <property type="match status" value="1"/>
</dbReference>
<dbReference type="RefSeq" id="WP_089683401.1">
    <property type="nucleotide sequence ID" value="NZ_FNES01000003.1"/>
</dbReference>
<dbReference type="Proteomes" id="UP000198525">
    <property type="component" value="Unassembled WGS sequence"/>
</dbReference>
<dbReference type="SUPFAM" id="SSF103515">
    <property type="entry name" value="Autotransporter"/>
    <property type="match status" value="1"/>
</dbReference>